<comment type="caution">
    <text evidence="3">The sequence shown here is derived from an EMBL/GenBank/DDBJ whole genome shotgun (WGS) entry which is preliminary data.</text>
</comment>
<dbReference type="InterPro" id="IPR043128">
    <property type="entry name" value="Rev_trsase/Diguanyl_cyclase"/>
</dbReference>
<dbReference type="InterPro" id="IPR035919">
    <property type="entry name" value="EAL_sf"/>
</dbReference>
<dbReference type="Proteomes" id="UP000642488">
    <property type="component" value="Unassembled WGS sequence"/>
</dbReference>
<dbReference type="PANTHER" id="PTHR33121:SF70">
    <property type="entry name" value="SIGNALING PROTEIN YKOW"/>
    <property type="match status" value="1"/>
</dbReference>
<organism evidence="3 4">
    <name type="scientific">Palleronia pontilimi</name>
    <dbReference type="NCBI Taxonomy" id="1964209"/>
    <lineage>
        <taxon>Bacteria</taxon>
        <taxon>Pseudomonadati</taxon>
        <taxon>Pseudomonadota</taxon>
        <taxon>Alphaproteobacteria</taxon>
        <taxon>Rhodobacterales</taxon>
        <taxon>Roseobacteraceae</taxon>
        <taxon>Palleronia</taxon>
    </lineage>
</organism>
<dbReference type="SMART" id="SM00052">
    <property type="entry name" value="EAL"/>
    <property type="match status" value="1"/>
</dbReference>
<dbReference type="AlphaFoldDB" id="A0A934IK59"/>
<dbReference type="Gene3D" id="3.30.70.270">
    <property type="match status" value="1"/>
</dbReference>
<reference evidence="3" key="1">
    <citation type="submission" date="2020-12" db="EMBL/GenBank/DDBJ databases">
        <title>Bacterial taxonomy.</title>
        <authorList>
            <person name="Pan X."/>
        </authorList>
    </citation>
    <scope>NUCLEOTIDE SEQUENCE</scope>
    <source>
        <strain evidence="3">KCTC 52957</strain>
    </source>
</reference>
<accession>A0A934IK59</accession>
<dbReference type="InterPro" id="IPR050706">
    <property type="entry name" value="Cyclic-di-GMP_PDE-like"/>
</dbReference>
<evidence type="ECO:0000313" key="4">
    <source>
        <dbReference type="Proteomes" id="UP000642488"/>
    </source>
</evidence>
<dbReference type="GO" id="GO:0071111">
    <property type="term" value="F:cyclic-guanylate-specific phosphodiesterase activity"/>
    <property type="evidence" value="ECO:0007669"/>
    <property type="project" value="InterPro"/>
</dbReference>
<gene>
    <name evidence="3" type="ORF">ILP92_17105</name>
</gene>
<evidence type="ECO:0000256" key="1">
    <source>
        <dbReference type="SAM" id="MobiDB-lite"/>
    </source>
</evidence>
<dbReference type="Gene3D" id="3.20.20.450">
    <property type="entry name" value="EAL domain"/>
    <property type="match status" value="1"/>
</dbReference>
<sequence length="510" mass="54067">MTARNAVAVAVAAALLALDWITSLDLLALAVVAPLLVLLIRPAPTAAPHQAVDVPLPRAEAVVAYLERRIQASPGFAPSLIALKPRMVGRVPGLSPDAALACASRAIRPILRAEDLVGAEAGGVLVIALSARQSGSLENLIQVALRLQRTLQMPGPDRENGAVFSTAVGICCEGSRASAMGAQDCLAATLRAVARAENRGRNEIEVVQGHTLPGSPPPLDLALDLDRALADGQIVPFFQPQVCTDSGALSGVEALARWIHPDLGVLSPAQFLPTVKAAGADRTLTDTITRQALRALAEWDRQGLGIPRVSINMTRDDLDDPKLADRLDWLLDGSGLTPNRLGIEILETVLSLDANGTIPTTLAKLSARGFMIDLDDFGTGQASIASIRRFCVDRLKIDRSFVRGLDQDPDQQGMVAAMVTMAEQLKLQILAEGIETAGEHARAAQLGCGHVQGFGIGKPMRAEALPGWLRRWRQDHGGRALPDAFRHLPDPPALAPKGKADWPKPTGKTA</sequence>
<proteinExistence type="predicted"/>
<dbReference type="EMBL" id="JAEKPD010000027">
    <property type="protein sequence ID" value="MBJ3764456.1"/>
    <property type="molecule type" value="Genomic_DNA"/>
</dbReference>
<dbReference type="SUPFAM" id="SSF141868">
    <property type="entry name" value="EAL domain-like"/>
    <property type="match status" value="1"/>
</dbReference>
<dbReference type="CDD" id="cd01948">
    <property type="entry name" value="EAL"/>
    <property type="match status" value="1"/>
</dbReference>
<evidence type="ECO:0000313" key="3">
    <source>
        <dbReference type="EMBL" id="MBJ3764456.1"/>
    </source>
</evidence>
<protein>
    <submittedName>
        <fullName evidence="3">EAL domain-containing protein</fullName>
    </submittedName>
</protein>
<dbReference type="InterPro" id="IPR001633">
    <property type="entry name" value="EAL_dom"/>
</dbReference>
<evidence type="ECO:0000259" key="2">
    <source>
        <dbReference type="PROSITE" id="PS50883"/>
    </source>
</evidence>
<feature type="region of interest" description="Disordered" evidence="1">
    <location>
        <begin position="480"/>
        <end position="510"/>
    </location>
</feature>
<dbReference type="PROSITE" id="PS50883">
    <property type="entry name" value="EAL"/>
    <property type="match status" value="1"/>
</dbReference>
<dbReference type="RefSeq" id="WP_198917631.1">
    <property type="nucleotide sequence ID" value="NZ_JAEKPD010000027.1"/>
</dbReference>
<keyword evidence="4" id="KW-1185">Reference proteome</keyword>
<feature type="domain" description="EAL" evidence="2">
    <location>
        <begin position="218"/>
        <end position="473"/>
    </location>
</feature>
<dbReference type="PANTHER" id="PTHR33121">
    <property type="entry name" value="CYCLIC DI-GMP PHOSPHODIESTERASE PDEF"/>
    <property type="match status" value="1"/>
</dbReference>
<dbReference type="Pfam" id="PF00563">
    <property type="entry name" value="EAL"/>
    <property type="match status" value="1"/>
</dbReference>
<feature type="compositionally biased region" description="Basic and acidic residues" evidence="1">
    <location>
        <begin position="480"/>
        <end position="489"/>
    </location>
</feature>
<name>A0A934IK59_9RHOB</name>